<dbReference type="AlphaFoldDB" id="A0A9W7YBF5"/>
<organism evidence="2 3">
    <name type="scientific">Coemansia biformis</name>
    <dbReference type="NCBI Taxonomy" id="1286918"/>
    <lineage>
        <taxon>Eukaryota</taxon>
        <taxon>Fungi</taxon>
        <taxon>Fungi incertae sedis</taxon>
        <taxon>Zoopagomycota</taxon>
        <taxon>Kickxellomycotina</taxon>
        <taxon>Kickxellomycetes</taxon>
        <taxon>Kickxellales</taxon>
        <taxon>Kickxellaceae</taxon>
        <taxon>Coemansia</taxon>
    </lineage>
</organism>
<evidence type="ECO:0000313" key="3">
    <source>
        <dbReference type="Proteomes" id="UP001143981"/>
    </source>
</evidence>
<name>A0A9W7YBF5_9FUNG</name>
<comment type="caution">
    <text evidence="2">The sequence shown here is derived from an EMBL/GenBank/DDBJ whole genome shotgun (WGS) entry which is preliminary data.</text>
</comment>
<accession>A0A9W7YBF5</accession>
<feature type="region of interest" description="Disordered" evidence="1">
    <location>
        <begin position="43"/>
        <end position="70"/>
    </location>
</feature>
<keyword evidence="3" id="KW-1185">Reference proteome</keyword>
<feature type="compositionally biased region" description="Low complexity" evidence="1">
    <location>
        <begin position="122"/>
        <end position="137"/>
    </location>
</feature>
<evidence type="ECO:0000313" key="2">
    <source>
        <dbReference type="EMBL" id="KAJ1728236.1"/>
    </source>
</evidence>
<proteinExistence type="predicted"/>
<feature type="region of interest" description="Disordered" evidence="1">
    <location>
        <begin position="398"/>
        <end position="429"/>
    </location>
</feature>
<feature type="region of interest" description="Disordered" evidence="1">
    <location>
        <begin position="103"/>
        <end position="159"/>
    </location>
</feature>
<evidence type="ECO:0000256" key="1">
    <source>
        <dbReference type="SAM" id="MobiDB-lite"/>
    </source>
</evidence>
<dbReference type="OrthoDB" id="343092at2759"/>
<feature type="compositionally biased region" description="Polar residues" evidence="1">
    <location>
        <begin position="297"/>
        <end position="306"/>
    </location>
</feature>
<feature type="compositionally biased region" description="Polar residues" evidence="1">
    <location>
        <begin position="272"/>
        <end position="288"/>
    </location>
</feature>
<protein>
    <submittedName>
        <fullName evidence="2">Uncharacterized protein</fullName>
    </submittedName>
</protein>
<reference evidence="2" key="1">
    <citation type="submission" date="2022-07" db="EMBL/GenBank/DDBJ databases">
        <title>Phylogenomic reconstructions and comparative analyses of Kickxellomycotina fungi.</title>
        <authorList>
            <person name="Reynolds N.K."/>
            <person name="Stajich J.E."/>
            <person name="Barry K."/>
            <person name="Grigoriev I.V."/>
            <person name="Crous P."/>
            <person name="Smith M.E."/>
        </authorList>
    </citation>
    <scope>NUCLEOTIDE SEQUENCE</scope>
    <source>
        <strain evidence="2">BCRC 34381</strain>
    </source>
</reference>
<feature type="region of interest" description="Disordered" evidence="1">
    <location>
        <begin position="332"/>
        <end position="357"/>
    </location>
</feature>
<sequence>MATGPEVIELLSDDSLDDSLDDLLDDLLDDSVLSSHGLRRSDMRGCAVADHARTATPEDERPTTPDFPSADELLGVASNKAALPVAGYRCAAAMTRQAAMELPSSPPLAGDGDDLLGFEAGSTSSSSSSLSPASSPACTPQSPARSDASPLLQGSGHEDDDSCWALDEIINARLPSTGWCSEDPGHGVAGELRVFGRSRAPGSVAAAADFSDAIATVILDSSDDEEAEDCGRALRLSSDGDCGVFTTDPPVRRMVTPLPQCRPRMLNRRANSANVEPVSISTTDSPFHTSELHRAGSHSTASELGRSSSADIYAPWRYEGGQGTVSLSQVVTRKEQHAEKAREAERKQLERAKEKQRVAQEKQFAKAISLANRKDIDPKDAARDATVLIDPGVVGLLPQPKKKQAAREADNGADGDGGEQGDGPESTRDEDHELFARLKEAGVAYRIDDGGGTPCAVRWEMLMRREWDARLGLFVPLDPPRSVRIKHAMVVLDSARFVALVS</sequence>
<feature type="region of interest" description="Disordered" evidence="1">
    <location>
        <begin position="272"/>
        <end position="306"/>
    </location>
</feature>
<feature type="non-terminal residue" evidence="2">
    <location>
        <position position="502"/>
    </location>
</feature>
<feature type="compositionally biased region" description="Basic and acidic residues" evidence="1">
    <location>
        <begin position="50"/>
        <end position="63"/>
    </location>
</feature>
<dbReference type="Proteomes" id="UP001143981">
    <property type="component" value="Unassembled WGS sequence"/>
</dbReference>
<gene>
    <name evidence="2" type="ORF">LPJ61_004142</name>
</gene>
<dbReference type="EMBL" id="JANBOI010000864">
    <property type="protein sequence ID" value="KAJ1728236.1"/>
    <property type="molecule type" value="Genomic_DNA"/>
</dbReference>